<dbReference type="Proteomes" id="UP000887565">
    <property type="component" value="Unplaced"/>
</dbReference>
<name>A0A915JHD8_ROMCU</name>
<reference evidence="2" key="1">
    <citation type="submission" date="2022-11" db="UniProtKB">
        <authorList>
            <consortium name="WormBaseParasite"/>
        </authorList>
    </citation>
    <scope>IDENTIFICATION</scope>
</reference>
<keyword evidence="1" id="KW-1185">Reference proteome</keyword>
<sequence length="136" mass="14648">MLHNSYGQQQQQQQPRMPFGIQELLGLSVASPTNANNGHNNLFYSNLGAPNAQVSYDPTGAAAAAAARRQFMAANLDTMMMSGFRAPTAMDFAGSSNSPWYVKEIFQGMTLFGISQVGDLGTRNQKSSGVVRMGRP</sequence>
<evidence type="ECO:0000313" key="1">
    <source>
        <dbReference type="Proteomes" id="UP000887565"/>
    </source>
</evidence>
<accession>A0A915JHD8</accession>
<dbReference type="WBParaSite" id="nRc.2.0.1.t25533-RA">
    <property type="protein sequence ID" value="nRc.2.0.1.t25533-RA"/>
    <property type="gene ID" value="nRc.2.0.1.g25533"/>
</dbReference>
<protein>
    <submittedName>
        <fullName evidence="2">Uncharacterized protein</fullName>
    </submittedName>
</protein>
<evidence type="ECO:0000313" key="2">
    <source>
        <dbReference type="WBParaSite" id="nRc.2.0.1.t25533-RA"/>
    </source>
</evidence>
<organism evidence="1 2">
    <name type="scientific">Romanomermis culicivorax</name>
    <name type="common">Nematode worm</name>
    <dbReference type="NCBI Taxonomy" id="13658"/>
    <lineage>
        <taxon>Eukaryota</taxon>
        <taxon>Metazoa</taxon>
        <taxon>Ecdysozoa</taxon>
        <taxon>Nematoda</taxon>
        <taxon>Enoplea</taxon>
        <taxon>Dorylaimia</taxon>
        <taxon>Mermithida</taxon>
        <taxon>Mermithoidea</taxon>
        <taxon>Mermithidae</taxon>
        <taxon>Romanomermis</taxon>
    </lineage>
</organism>
<proteinExistence type="predicted"/>
<dbReference type="AlphaFoldDB" id="A0A915JHD8"/>